<name>A0ABD3NJI1_9STRA</name>
<evidence type="ECO:0008006" key="4">
    <source>
        <dbReference type="Google" id="ProtNLM"/>
    </source>
</evidence>
<keyword evidence="1" id="KW-0732">Signal</keyword>
<evidence type="ECO:0000313" key="3">
    <source>
        <dbReference type="Proteomes" id="UP001530315"/>
    </source>
</evidence>
<dbReference type="AlphaFoldDB" id="A0ABD3NJI1"/>
<gene>
    <name evidence="2" type="ORF">ACHAW5_000340</name>
</gene>
<sequence length="287" mass="30483">MTTASSRVPCWAMAFLLIAFLASPAHGFTPSRRHRMKMIAPTLRPKKNSILTKQSSSPSLTRGDFVSKSLIGYFIVCIPGVATAFEGGVGGLGKTRPQTGVVFRDPDAAAVKTQSKSGEVNYELVAPDGTPVFLSFTAPWPLSKSAAGIEARDNSGGYESSFVLVAELPKGLSLAKIKPALISQTIFGSGGKFGMYGSPTDVKIKKIDNTGSDGGMDIYEASFTTLTPAMRESDRKAYISASVVGNGLFLLVTTTTSARFQKLDSLRQVADSFLAIPAPKSSLNQRK</sequence>
<dbReference type="Gene3D" id="3.40.1000.10">
    <property type="entry name" value="Mog1/PsbP, alpha/beta/alpha sandwich"/>
    <property type="match status" value="1"/>
</dbReference>
<evidence type="ECO:0000256" key="1">
    <source>
        <dbReference type="SAM" id="SignalP"/>
    </source>
</evidence>
<evidence type="ECO:0000313" key="2">
    <source>
        <dbReference type="EMBL" id="KAL3776073.1"/>
    </source>
</evidence>
<reference evidence="2 3" key="1">
    <citation type="submission" date="2024-10" db="EMBL/GenBank/DDBJ databases">
        <title>Updated reference genomes for cyclostephanoid diatoms.</title>
        <authorList>
            <person name="Roberts W.R."/>
            <person name="Alverson A.J."/>
        </authorList>
    </citation>
    <scope>NUCLEOTIDE SEQUENCE [LARGE SCALE GENOMIC DNA]</scope>
    <source>
        <strain evidence="2 3">AJA276-08</strain>
    </source>
</reference>
<proteinExistence type="predicted"/>
<comment type="caution">
    <text evidence="2">The sequence shown here is derived from an EMBL/GenBank/DDBJ whole genome shotgun (WGS) entry which is preliminary data.</text>
</comment>
<protein>
    <recommendedName>
        <fullName evidence="4">PsbP C-terminal domain-containing protein</fullName>
    </recommendedName>
</protein>
<feature type="signal peptide" evidence="1">
    <location>
        <begin position="1"/>
        <end position="27"/>
    </location>
</feature>
<dbReference type="Proteomes" id="UP001530315">
    <property type="component" value="Unassembled WGS sequence"/>
</dbReference>
<dbReference type="EMBL" id="JALLAZ020001372">
    <property type="protein sequence ID" value="KAL3776073.1"/>
    <property type="molecule type" value="Genomic_DNA"/>
</dbReference>
<keyword evidence="3" id="KW-1185">Reference proteome</keyword>
<organism evidence="2 3">
    <name type="scientific">Stephanodiscus triporus</name>
    <dbReference type="NCBI Taxonomy" id="2934178"/>
    <lineage>
        <taxon>Eukaryota</taxon>
        <taxon>Sar</taxon>
        <taxon>Stramenopiles</taxon>
        <taxon>Ochrophyta</taxon>
        <taxon>Bacillariophyta</taxon>
        <taxon>Coscinodiscophyceae</taxon>
        <taxon>Thalassiosirophycidae</taxon>
        <taxon>Stephanodiscales</taxon>
        <taxon>Stephanodiscaceae</taxon>
        <taxon>Stephanodiscus</taxon>
    </lineage>
</organism>
<accession>A0ABD3NJI1</accession>
<feature type="chain" id="PRO_5044817247" description="PsbP C-terminal domain-containing protein" evidence="1">
    <location>
        <begin position="28"/>
        <end position="287"/>
    </location>
</feature>